<dbReference type="PANTHER" id="PTHR10907">
    <property type="entry name" value="REGUCALCIN"/>
    <property type="match status" value="1"/>
</dbReference>
<evidence type="ECO:0000313" key="5">
    <source>
        <dbReference type="EMBL" id="KAA5609084.1"/>
    </source>
</evidence>
<protein>
    <submittedName>
        <fullName evidence="5">SMP-30/gluconolactonase/LRE family protein</fullName>
    </submittedName>
</protein>
<dbReference type="AlphaFoldDB" id="A0A5M6ILG0"/>
<dbReference type="GO" id="GO:0005509">
    <property type="term" value="F:calcium ion binding"/>
    <property type="evidence" value="ECO:0007669"/>
    <property type="project" value="TreeGrafter"/>
</dbReference>
<proteinExistence type="inferred from homology"/>
<dbReference type="PANTHER" id="PTHR10907:SF47">
    <property type="entry name" value="REGUCALCIN"/>
    <property type="match status" value="1"/>
</dbReference>
<dbReference type="PRINTS" id="PR01790">
    <property type="entry name" value="SMP30FAMILY"/>
</dbReference>
<feature type="domain" description="SMP-30/Gluconolactonase/LRE-like region" evidence="4">
    <location>
        <begin position="17"/>
        <end position="258"/>
    </location>
</feature>
<dbReference type="InterPro" id="IPR011042">
    <property type="entry name" value="6-blade_b-propeller_TolB-like"/>
</dbReference>
<sequence length="293" mass="31617">MKLYPGAVSVLDVQATLGECPVWSARENVLYFADILAPAIHRFDPASGAHSVLPMPEHTGCFGLRAGGGFVAAMRSGVFLLDAAGRVERKVGDNPTDPAQSRFNDGRVDPWGRFWCGTIWQPRDRPAGVLCRLDPDLSFRVVAGDVLVSNGLAFAPGRDRMYHSDTPNHVLYAYPLDPTTGEPGSRAMLKRFPQGQGRPDGAAVDSEGCYWSALFDGGRVVRLSPAGELLAEIPLPVRWPTMVAFGGPDLKTLFITSSRENRSEAELAQYPQSGNLFAVTVDVAGRVEPCFAG</sequence>
<keyword evidence="3" id="KW-0479">Metal-binding</keyword>
<name>A0A5M6ILG0_9PROT</name>
<dbReference type="Pfam" id="PF08450">
    <property type="entry name" value="SGL"/>
    <property type="match status" value="1"/>
</dbReference>
<comment type="caution">
    <text evidence="5">The sequence shown here is derived from an EMBL/GenBank/DDBJ whole genome shotgun (WGS) entry which is preliminary data.</text>
</comment>
<dbReference type="EMBL" id="VWPK01000060">
    <property type="protein sequence ID" value="KAA5609084.1"/>
    <property type="molecule type" value="Genomic_DNA"/>
</dbReference>
<feature type="active site" description="Proton donor/acceptor" evidence="2">
    <location>
        <position position="200"/>
    </location>
</feature>
<dbReference type="RefSeq" id="WP_150044357.1">
    <property type="nucleotide sequence ID" value="NZ_OW485601.1"/>
</dbReference>
<feature type="binding site" evidence="3">
    <location>
        <position position="102"/>
    </location>
    <ligand>
        <name>substrate</name>
    </ligand>
</feature>
<dbReference type="Proteomes" id="UP000325255">
    <property type="component" value="Unassembled WGS sequence"/>
</dbReference>
<evidence type="ECO:0000256" key="2">
    <source>
        <dbReference type="PIRSR" id="PIRSR605511-1"/>
    </source>
</evidence>
<dbReference type="GO" id="GO:0004341">
    <property type="term" value="F:gluconolactonase activity"/>
    <property type="evidence" value="ECO:0007669"/>
    <property type="project" value="TreeGrafter"/>
</dbReference>
<dbReference type="OrthoDB" id="2633250at2"/>
<dbReference type="Gene3D" id="2.120.10.30">
    <property type="entry name" value="TolB, C-terminal domain"/>
    <property type="match status" value="1"/>
</dbReference>
<accession>A0A5M6ILG0</accession>
<dbReference type="SUPFAM" id="SSF63829">
    <property type="entry name" value="Calcium-dependent phosphotriesterase"/>
    <property type="match status" value="1"/>
</dbReference>
<dbReference type="InterPro" id="IPR005511">
    <property type="entry name" value="SMP-30"/>
</dbReference>
<keyword evidence="6" id="KW-1185">Reference proteome</keyword>
<dbReference type="GO" id="GO:0019853">
    <property type="term" value="P:L-ascorbic acid biosynthetic process"/>
    <property type="evidence" value="ECO:0007669"/>
    <property type="project" value="TreeGrafter"/>
</dbReference>
<comment type="similarity">
    <text evidence="1">Belongs to the SMP-30/CGR1 family.</text>
</comment>
<evidence type="ECO:0000313" key="6">
    <source>
        <dbReference type="Proteomes" id="UP000325255"/>
    </source>
</evidence>
<evidence type="ECO:0000259" key="4">
    <source>
        <dbReference type="Pfam" id="PF08450"/>
    </source>
</evidence>
<feature type="binding site" evidence="3">
    <location>
        <position position="200"/>
    </location>
    <ligand>
        <name>a divalent metal cation</name>
        <dbReference type="ChEBI" id="CHEBI:60240"/>
    </ligand>
</feature>
<feature type="binding site" evidence="3">
    <location>
        <position position="150"/>
    </location>
    <ligand>
        <name>a divalent metal cation</name>
        <dbReference type="ChEBI" id="CHEBI:60240"/>
    </ligand>
</feature>
<comment type="cofactor">
    <cofactor evidence="3">
        <name>Zn(2+)</name>
        <dbReference type="ChEBI" id="CHEBI:29105"/>
    </cofactor>
    <text evidence="3">Binds 1 divalent metal cation per subunit.</text>
</comment>
<keyword evidence="3" id="KW-0862">Zinc</keyword>
<evidence type="ECO:0000256" key="3">
    <source>
        <dbReference type="PIRSR" id="PIRSR605511-2"/>
    </source>
</evidence>
<gene>
    <name evidence="5" type="ORF">F1189_26005</name>
</gene>
<feature type="binding site" evidence="3">
    <location>
        <position position="19"/>
    </location>
    <ligand>
        <name>a divalent metal cation</name>
        <dbReference type="ChEBI" id="CHEBI:60240"/>
    </ligand>
</feature>
<reference evidence="5 6" key="1">
    <citation type="submission" date="2019-09" db="EMBL/GenBank/DDBJ databases">
        <title>Genome sequence of Rhodovastum atsumiense, a diverse member of the Acetobacteraceae family of non-sulfur purple photosynthetic bacteria.</title>
        <authorList>
            <person name="Meyer T."/>
            <person name="Kyndt J."/>
        </authorList>
    </citation>
    <scope>NUCLEOTIDE SEQUENCE [LARGE SCALE GENOMIC DNA]</scope>
    <source>
        <strain evidence="5 6">DSM 21279</strain>
    </source>
</reference>
<dbReference type="InterPro" id="IPR013658">
    <property type="entry name" value="SGL"/>
</dbReference>
<organism evidence="5 6">
    <name type="scientific">Rhodovastum atsumiense</name>
    <dbReference type="NCBI Taxonomy" id="504468"/>
    <lineage>
        <taxon>Bacteria</taxon>
        <taxon>Pseudomonadati</taxon>
        <taxon>Pseudomonadota</taxon>
        <taxon>Alphaproteobacteria</taxon>
        <taxon>Acetobacterales</taxon>
        <taxon>Acetobacteraceae</taxon>
        <taxon>Rhodovastum</taxon>
    </lineage>
</organism>
<feature type="binding site" evidence="3">
    <location>
        <position position="104"/>
    </location>
    <ligand>
        <name>substrate</name>
    </ligand>
</feature>
<evidence type="ECO:0000256" key="1">
    <source>
        <dbReference type="ARBA" id="ARBA00008853"/>
    </source>
</evidence>